<comment type="caution">
    <text evidence="5">The sequence shown here is derived from an EMBL/GenBank/DDBJ whole genome shotgun (WGS) entry which is preliminary data.</text>
</comment>
<keyword evidence="6" id="KW-1185">Reference proteome</keyword>
<dbReference type="GO" id="GO:0046677">
    <property type="term" value="P:response to antibiotic"/>
    <property type="evidence" value="ECO:0007669"/>
    <property type="project" value="InterPro"/>
</dbReference>
<dbReference type="InterPro" id="IPR012338">
    <property type="entry name" value="Beta-lactam/transpept-like"/>
</dbReference>
<evidence type="ECO:0000313" key="6">
    <source>
        <dbReference type="Proteomes" id="UP000318995"/>
    </source>
</evidence>
<protein>
    <recommendedName>
        <fullName evidence="3">beta-lactamase</fullName>
        <ecNumber evidence="3">3.5.2.6</ecNumber>
    </recommendedName>
</protein>
<dbReference type="PANTHER" id="PTHR35333:SF3">
    <property type="entry name" value="BETA-LACTAMASE-TYPE TRANSPEPTIDASE FOLD CONTAINING PROTEIN"/>
    <property type="match status" value="1"/>
</dbReference>
<dbReference type="InterPro" id="IPR000871">
    <property type="entry name" value="Beta-lactam_class-A"/>
</dbReference>
<proteinExistence type="inferred from homology"/>
<dbReference type="Proteomes" id="UP000318995">
    <property type="component" value="Unassembled WGS sequence"/>
</dbReference>
<dbReference type="Pfam" id="PF13354">
    <property type="entry name" value="Beta-lactamase2"/>
    <property type="match status" value="1"/>
</dbReference>
<comment type="similarity">
    <text evidence="2">Belongs to the class-A beta-lactamase family.</text>
</comment>
<dbReference type="GO" id="GO:0008800">
    <property type="term" value="F:beta-lactamase activity"/>
    <property type="evidence" value="ECO:0007669"/>
    <property type="project" value="UniProtKB-EC"/>
</dbReference>
<name>A0A5C5WD15_9BACT</name>
<gene>
    <name evidence="5" type="ORF">Pla111_06040</name>
</gene>
<evidence type="ECO:0000256" key="1">
    <source>
        <dbReference type="ARBA" id="ARBA00001526"/>
    </source>
</evidence>
<dbReference type="GO" id="GO:0030655">
    <property type="term" value="P:beta-lactam antibiotic catabolic process"/>
    <property type="evidence" value="ECO:0007669"/>
    <property type="project" value="InterPro"/>
</dbReference>
<dbReference type="Gene3D" id="3.40.710.10">
    <property type="entry name" value="DD-peptidase/beta-lactamase superfamily"/>
    <property type="match status" value="1"/>
</dbReference>
<dbReference type="PANTHER" id="PTHR35333">
    <property type="entry name" value="BETA-LACTAMASE"/>
    <property type="match status" value="1"/>
</dbReference>
<dbReference type="AlphaFoldDB" id="A0A5C5WD15"/>
<reference evidence="5 6" key="1">
    <citation type="submission" date="2019-02" db="EMBL/GenBank/DDBJ databases">
        <title>Deep-cultivation of Planctomycetes and their phenomic and genomic characterization uncovers novel biology.</title>
        <authorList>
            <person name="Wiegand S."/>
            <person name="Jogler M."/>
            <person name="Boedeker C."/>
            <person name="Pinto D."/>
            <person name="Vollmers J."/>
            <person name="Rivas-Marin E."/>
            <person name="Kohn T."/>
            <person name="Peeters S.H."/>
            <person name="Heuer A."/>
            <person name="Rast P."/>
            <person name="Oberbeckmann S."/>
            <person name="Bunk B."/>
            <person name="Jeske O."/>
            <person name="Meyerdierks A."/>
            <person name="Storesund J.E."/>
            <person name="Kallscheuer N."/>
            <person name="Luecker S."/>
            <person name="Lage O.M."/>
            <person name="Pohl T."/>
            <person name="Merkel B.J."/>
            <person name="Hornburger P."/>
            <person name="Mueller R.-W."/>
            <person name="Bruemmer F."/>
            <person name="Labrenz M."/>
            <person name="Spormann A.M."/>
            <person name="Op Den Camp H."/>
            <person name="Overmann J."/>
            <person name="Amann R."/>
            <person name="Jetten M.S.M."/>
            <person name="Mascher T."/>
            <person name="Medema M.H."/>
            <person name="Devos D.P."/>
            <person name="Kaster A.-K."/>
            <person name="Ovreas L."/>
            <person name="Rohde M."/>
            <person name="Galperin M.Y."/>
            <person name="Jogler C."/>
        </authorList>
    </citation>
    <scope>NUCLEOTIDE SEQUENCE [LARGE SCALE GENOMIC DNA]</scope>
    <source>
        <strain evidence="5 6">Pla111</strain>
    </source>
</reference>
<accession>A0A5C5WD15</accession>
<evidence type="ECO:0000313" key="5">
    <source>
        <dbReference type="EMBL" id="TWT48828.1"/>
    </source>
</evidence>
<evidence type="ECO:0000256" key="3">
    <source>
        <dbReference type="ARBA" id="ARBA00012865"/>
    </source>
</evidence>
<dbReference type="InterPro" id="IPR045155">
    <property type="entry name" value="Beta-lactam_cat"/>
</dbReference>
<organism evidence="5 6">
    <name type="scientific">Botrimarina hoheduenensis</name>
    <dbReference type="NCBI Taxonomy" id="2528000"/>
    <lineage>
        <taxon>Bacteria</taxon>
        <taxon>Pseudomonadati</taxon>
        <taxon>Planctomycetota</taxon>
        <taxon>Planctomycetia</taxon>
        <taxon>Pirellulales</taxon>
        <taxon>Lacipirellulaceae</taxon>
        <taxon>Botrimarina</taxon>
    </lineage>
</organism>
<sequence>MGGDRFDEVFTQASAIKIPILWELYSQAEEGLLALHETLPVSLASGVGGCGVLQQFTPGASRIALGDLAVLMIVLSDNVATNLLIDRLGMQRINDRLASVGLEQTRLRRVMIDFAARAAGRENTATPAEAVRLMTLLDQRCRAGDAAAQAVIGMLTLKKESPVTKALHGREPSLVLASKPGMLDGLRTEWALVRCNGCAYVFALMAEGTDDTLLQKLFSEATVMIHSALAGRAAD</sequence>
<feature type="domain" description="Beta-lactamase class A catalytic" evidence="4">
    <location>
        <begin position="7"/>
        <end position="205"/>
    </location>
</feature>
<evidence type="ECO:0000259" key="4">
    <source>
        <dbReference type="Pfam" id="PF13354"/>
    </source>
</evidence>
<evidence type="ECO:0000256" key="2">
    <source>
        <dbReference type="ARBA" id="ARBA00009009"/>
    </source>
</evidence>
<dbReference type="SUPFAM" id="SSF56601">
    <property type="entry name" value="beta-lactamase/transpeptidase-like"/>
    <property type="match status" value="1"/>
</dbReference>
<dbReference type="EMBL" id="SJPH01000001">
    <property type="protein sequence ID" value="TWT48828.1"/>
    <property type="molecule type" value="Genomic_DNA"/>
</dbReference>
<comment type="catalytic activity">
    <reaction evidence="1">
        <text>a beta-lactam + H2O = a substituted beta-amino acid</text>
        <dbReference type="Rhea" id="RHEA:20401"/>
        <dbReference type="ChEBI" id="CHEBI:15377"/>
        <dbReference type="ChEBI" id="CHEBI:35627"/>
        <dbReference type="ChEBI" id="CHEBI:140347"/>
        <dbReference type="EC" id="3.5.2.6"/>
    </reaction>
</comment>
<dbReference type="EC" id="3.5.2.6" evidence="3"/>